<accession>A0A6A4EBA2</accession>
<gene>
    <name evidence="5" type="ORF">PF001_g7915</name>
    <name evidence="6" type="ORF">PF008_g2961</name>
    <name evidence="4" type="ORF">PF009_g5205</name>
</gene>
<dbReference type="EMBL" id="QXGF01000171">
    <property type="protein sequence ID" value="KAE8945131.1"/>
    <property type="molecule type" value="Genomic_DNA"/>
</dbReference>
<dbReference type="PANTHER" id="PTHR22590">
    <property type="entry name" value="MYOSIN MOTOR DOMAIN-CONTAINING PROTEIN"/>
    <property type="match status" value="1"/>
</dbReference>
<feature type="compositionally biased region" description="Polar residues" evidence="3">
    <location>
        <begin position="506"/>
        <end position="520"/>
    </location>
</feature>
<evidence type="ECO:0000256" key="2">
    <source>
        <dbReference type="SAM" id="Coils"/>
    </source>
</evidence>
<sequence>MLSSTVACLKQKNMDLEALGCLEQSLWLKRRMFGVDNSVVHKALNEVMLSYNSVAMQYLAQGQFDQCLAMLRKAEAITAPGNFKRCQALQILTFNNIGCCYRKLGKLKSALKYLKEAAQIGSGSAHVKNLSITHLNLCAIQSQLGRHDLALEHAQAAIFHTQEELVSLEDEAMNERDEDGECDGDDRDQAALVDALDPKTREEKIISLAVAYHNLAVELEFNGRGEASLQWYKKALQLVWKYRETNEALCESFKKIFLDAKKKQQTANVRQNGIPASASTATKSVNGRRPITRPSAIKLPSLRLQDCAMDLRVVLQQLEPVALVSEKLSAREDDGIELVEDANVFESEVETRDAELQLFRVAAGSRLQAFFRGQRCRIEVNQLKQVKLEHDSATLIQNQARQYLETLKEERRIEAARLQLELQKEEVEDMAACLIQRLCRRVLSRTTTLAARNDADEDEDDKPFSVPQRRPFSVADVALGAAVTKSVGSIPTLLNQDERLEPPRLNSASTVPRINLNHPQDQQEPHRSFTMSSIPPGGVDMPTKVQTEASSRSDVYADDEEWKSPPPCSTNSTPRTARSTTDPSSRSTAATPRTSDNTAQQVDTKRQNAAAVCIQALIKSFCVRQRIAQDNAGDMSRTYIERKHFSVALDRALELEQEFLEELSAVKVQALVRGHQSRLLTECMKAGVYTAASTIQRSFRVHRHNTQRAVDDGVRSIAARAIQQVYRDYEARRVAIHQAAVQQELVSVQEIAASTIQNFWKQYFTTRDHCLEEIEAATCIQALGRGHLTRKSMKSLHGSSSSGFSKHSSAFSMSSSAEKLVEEDESVSERKEQSLSINYSFLPASIRELFVSSSGIQPSRTNSELHAEEIAELGLTFADFLHELESCTDLVVGSSALDAMRIVVETSPGSTKTLANVVKVAQTLDRRLQEGFWNEAIEASSIALLQAFRDVLDAQ</sequence>
<dbReference type="InterPro" id="IPR000048">
    <property type="entry name" value="IQ_motif_EF-hand-BS"/>
</dbReference>
<dbReference type="InterPro" id="IPR019734">
    <property type="entry name" value="TPR_rpt"/>
</dbReference>
<dbReference type="Pfam" id="PF13181">
    <property type="entry name" value="TPR_8"/>
    <property type="match status" value="1"/>
</dbReference>
<proteinExistence type="predicted"/>
<name>A0A6A4EBA2_9STRA</name>
<protein>
    <submittedName>
        <fullName evidence="5">Uncharacterized protein</fullName>
    </submittedName>
</protein>
<feature type="coiled-coil region" evidence="2">
    <location>
        <begin position="406"/>
        <end position="437"/>
    </location>
</feature>
<dbReference type="EMBL" id="QXGE01000348">
    <property type="protein sequence ID" value="KAE9315174.1"/>
    <property type="molecule type" value="Genomic_DNA"/>
</dbReference>
<dbReference type="Proteomes" id="UP000486351">
    <property type="component" value="Unassembled WGS sequence"/>
</dbReference>
<dbReference type="SMART" id="SM00028">
    <property type="entry name" value="TPR"/>
    <property type="match status" value="4"/>
</dbReference>
<dbReference type="Gene3D" id="1.20.5.190">
    <property type="match status" value="2"/>
</dbReference>
<evidence type="ECO:0000313" key="5">
    <source>
        <dbReference type="EMBL" id="KAE9315174.1"/>
    </source>
</evidence>
<evidence type="ECO:0000313" key="4">
    <source>
        <dbReference type="EMBL" id="KAE8945131.1"/>
    </source>
</evidence>
<feature type="compositionally biased region" description="Polar residues" evidence="3">
    <location>
        <begin position="544"/>
        <end position="553"/>
    </location>
</feature>
<dbReference type="SMART" id="SM00015">
    <property type="entry name" value="IQ"/>
    <property type="match status" value="5"/>
</dbReference>
<dbReference type="Pfam" id="PF00612">
    <property type="entry name" value="IQ"/>
    <property type="match status" value="1"/>
</dbReference>
<evidence type="ECO:0000256" key="1">
    <source>
        <dbReference type="ARBA" id="ARBA00022737"/>
    </source>
</evidence>
<evidence type="ECO:0000313" key="7">
    <source>
        <dbReference type="Proteomes" id="UP000429523"/>
    </source>
</evidence>
<keyword evidence="1" id="KW-0677">Repeat</keyword>
<keyword evidence="2" id="KW-0175">Coiled coil</keyword>
<evidence type="ECO:0000313" key="9">
    <source>
        <dbReference type="Proteomes" id="UP000486351"/>
    </source>
</evidence>
<evidence type="ECO:0000256" key="3">
    <source>
        <dbReference type="SAM" id="MobiDB-lite"/>
    </source>
</evidence>
<dbReference type="Gene3D" id="1.25.40.10">
    <property type="entry name" value="Tetratricopeptide repeat domain"/>
    <property type="match status" value="1"/>
</dbReference>
<comment type="caution">
    <text evidence="5">The sequence shown here is derived from an EMBL/GenBank/DDBJ whole genome shotgun (WGS) entry which is preliminary data.</text>
</comment>
<dbReference type="SUPFAM" id="SSF48452">
    <property type="entry name" value="TPR-like"/>
    <property type="match status" value="1"/>
</dbReference>
<feature type="region of interest" description="Disordered" evidence="3">
    <location>
        <begin position="494"/>
        <end position="603"/>
    </location>
</feature>
<organism evidence="5 8">
    <name type="scientific">Phytophthora fragariae</name>
    <dbReference type="NCBI Taxonomy" id="53985"/>
    <lineage>
        <taxon>Eukaryota</taxon>
        <taxon>Sar</taxon>
        <taxon>Stramenopiles</taxon>
        <taxon>Oomycota</taxon>
        <taxon>Peronosporomycetes</taxon>
        <taxon>Peronosporales</taxon>
        <taxon>Peronosporaceae</taxon>
        <taxon>Phytophthora</taxon>
    </lineage>
</organism>
<dbReference type="InterPro" id="IPR052318">
    <property type="entry name" value="CellDiv_DevSignal_Domain"/>
</dbReference>
<reference evidence="7 8" key="1">
    <citation type="submission" date="2018-08" db="EMBL/GenBank/DDBJ databases">
        <title>Genomic investigation of the strawberry pathogen Phytophthora fragariae indicates pathogenicity is determined by transcriptional variation in three key races.</title>
        <authorList>
            <person name="Adams T.M."/>
            <person name="Armitage A.D."/>
            <person name="Sobczyk M.K."/>
            <person name="Bates H.J."/>
            <person name="Dunwell J.M."/>
            <person name="Nellist C.F."/>
            <person name="Harrison R.J."/>
        </authorList>
    </citation>
    <scope>NUCLEOTIDE SEQUENCE [LARGE SCALE GENOMIC DNA]</scope>
    <source>
        <strain evidence="5 8">A4</strain>
        <strain evidence="6 9">NOV-77</strain>
        <strain evidence="4 7">NOV-9</strain>
    </source>
</reference>
<feature type="compositionally biased region" description="Polar residues" evidence="3">
    <location>
        <begin position="569"/>
        <end position="582"/>
    </location>
</feature>
<dbReference type="EMBL" id="QXFY01000086">
    <property type="protein sequence ID" value="KAE9357879.1"/>
    <property type="molecule type" value="Genomic_DNA"/>
</dbReference>
<evidence type="ECO:0000313" key="8">
    <source>
        <dbReference type="Proteomes" id="UP000437068"/>
    </source>
</evidence>
<dbReference type="Proteomes" id="UP000429523">
    <property type="component" value="Unassembled WGS sequence"/>
</dbReference>
<dbReference type="PANTHER" id="PTHR22590:SF2">
    <property type="entry name" value="IQ DOMAIN-CONTAINING PROTEIN N"/>
    <property type="match status" value="1"/>
</dbReference>
<dbReference type="PROSITE" id="PS50096">
    <property type="entry name" value="IQ"/>
    <property type="match status" value="3"/>
</dbReference>
<feature type="compositionally biased region" description="Low complexity" evidence="3">
    <location>
        <begin position="583"/>
        <end position="595"/>
    </location>
</feature>
<dbReference type="InterPro" id="IPR011990">
    <property type="entry name" value="TPR-like_helical_dom_sf"/>
</dbReference>
<dbReference type="AlphaFoldDB" id="A0A6A4EBA2"/>
<dbReference type="Proteomes" id="UP000437068">
    <property type="component" value="Unassembled WGS sequence"/>
</dbReference>
<evidence type="ECO:0000313" key="6">
    <source>
        <dbReference type="EMBL" id="KAE9357879.1"/>
    </source>
</evidence>
<feature type="coiled-coil region" evidence="2">
    <location>
        <begin position="151"/>
        <end position="178"/>
    </location>
</feature>